<sequence>MPQRTDFSPMSAMRALEDLDTRALRKNYLDGRLVSADIALRHQTAFYRDKTKNPLSHCEEDRENRQKNLFFQIEI</sequence>
<dbReference type="EMBL" id="BMAW01020498">
    <property type="protein sequence ID" value="GFT68501.1"/>
    <property type="molecule type" value="Genomic_DNA"/>
</dbReference>
<name>A0A8X6PFZ0_NEPPI</name>
<evidence type="ECO:0000313" key="1">
    <source>
        <dbReference type="EMBL" id="GFT68501.1"/>
    </source>
</evidence>
<organism evidence="1 2">
    <name type="scientific">Nephila pilipes</name>
    <name type="common">Giant wood spider</name>
    <name type="synonym">Nephila maculata</name>
    <dbReference type="NCBI Taxonomy" id="299642"/>
    <lineage>
        <taxon>Eukaryota</taxon>
        <taxon>Metazoa</taxon>
        <taxon>Ecdysozoa</taxon>
        <taxon>Arthropoda</taxon>
        <taxon>Chelicerata</taxon>
        <taxon>Arachnida</taxon>
        <taxon>Araneae</taxon>
        <taxon>Araneomorphae</taxon>
        <taxon>Entelegynae</taxon>
        <taxon>Araneoidea</taxon>
        <taxon>Nephilidae</taxon>
        <taxon>Nephila</taxon>
    </lineage>
</organism>
<reference evidence="1" key="1">
    <citation type="submission" date="2020-08" db="EMBL/GenBank/DDBJ databases">
        <title>Multicomponent nature underlies the extraordinary mechanical properties of spider dragline silk.</title>
        <authorList>
            <person name="Kono N."/>
            <person name="Nakamura H."/>
            <person name="Mori M."/>
            <person name="Yoshida Y."/>
            <person name="Ohtoshi R."/>
            <person name="Malay A.D."/>
            <person name="Moran D.A.P."/>
            <person name="Tomita M."/>
            <person name="Numata K."/>
            <person name="Arakawa K."/>
        </authorList>
    </citation>
    <scope>NUCLEOTIDE SEQUENCE</scope>
</reference>
<keyword evidence="2" id="KW-1185">Reference proteome</keyword>
<gene>
    <name evidence="1" type="ORF">NPIL_5761</name>
</gene>
<dbReference type="Proteomes" id="UP000887013">
    <property type="component" value="Unassembled WGS sequence"/>
</dbReference>
<accession>A0A8X6PFZ0</accession>
<protein>
    <submittedName>
        <fullName evidence="1">Uncharacterized protein</fullName>
    </submittedName>
</protein>
<comment type="caution">
    <text evidence="1">The sequence shown here is derived from an EMBL/GenBank/DDBJ whole genome shotgun (WGS) entry which is preliminary data.</text>
</comment>
<dbReference type="AlphaFoldDB" id="A0A8X6PFZ0"/>
<proteinExistence type="predicted"/>
<evidence type="ECO:0000313" key="2">
    <source>
        <dbReference type="Proteomes" id="UP000887013"/>
    </source>
</evidence>